<dbReference type="GO" id="GO:0008233">
    <property type="term" value="F:peptidase activity"/>
    <property type="evidence" value="ECO:0007669"/>
    <property type="project" value="UniProtKB-KW"/>
</dbReference>
<dbReference type="InterPro" id="IPR036264">
    <property type="entry name" value="Bact_exopeptidase_dim_dom"/>
</dbReference>
<dbReference type="InterPro" id="IPR002933">
    <property type="entry name" value="Peptidase_M20"/>
</dbReference>
<proteinExistence type="inferred from homology"/>
<keyword evidence="5" id="KW-0862">Zinc</keyword>
<dbReference type="InterPro" id="IPR001261">
    <property type="entry name" value="ArgE/DapE_CS"/>
</dbReference>
<evidence type="ECO:0000256" key="3">
    <source>
        <dbReference type="ARBA" id="ARBA00022723"/>
    </source>
</evidence>
<sequence length="367" mass="39714">EGADTSLPKFVVHGHLDVVPADADEWSVDPFAAEVRDGLLWGRGAVDMKNMDAMILQSVADILRSGRQPRRTLILVFFADEEAGGVYGSHFMTREHPEVFAGATEAISEVGGYSVDIAGQRAYMLQTAEKAMQWIRLTATGTAAHGSQVMRDNAVSKIAKAVAAIGENDFEIHLTDTTRALFQGVAKLRGIDFDESRVEDLAASTGGAARFLLSSLRTTANPTMLDAGYKHNVIPGSASARIDMRPLPGREQEATDRIREIVGDDIELEIMVGDIGMEQPFEGELVNAMVDTLLQHDPGAHVLPYMLSGGTDNKALSELGIRGYGFAPLKLPPDLDFAAMFHGVDERVSLEAIDFGTAVLTDLLLRY</sequence>
<dbReference type="Gene3D" id="1.10.150.900">
    <property type="match status" value="1"/>
</dbReference>
<dbReference type="PANTHER" id="PTHR45962">
    <property type="entry name" value="N-FATTY-ACYL-AMINO ACID SYNTHASE/HYDROLASE PM20D1"/>
    <property type="match status" value="1"/>
</dbReference>
<evidence type="ECO:0000313" key="8">
    <source>
        <dbReference type="Proteomes" id="UP000824005"/>
    </source>
</evidence>
<keyword evidence="3" id="KW-0479">Metal-binding</keyword>
<reference evidence="7" key="1">
    <citation type="journal article" date="2021" name="PeerJ">
        <title>Extensive microbial diversity within the chicken gut microbiome revealed by metagenomics and culture.</title>
        <authorList>
            <person name="Gilroy R."/>
            <person name="Ravi A."/>
            <person name="Getino M."/>
            <person name="Pursley I."/>
            <person name="Horton D.L."/>
            <person name="Alikhan N.F."/>
            <person name="Baker D."/>
            <person name="Gharbi K."/>
            <person name="Hall N."/>
            <person name="Watson M."/>
            <person name="Adriaenssens E.M."/>
            <person name="Foster-Nyarko E."/>
            <person name="Jarju S."/>
            <person name="Secka A."/>
            <person name="Antonio M."/>
            <person name="Oren A."/>
            <person name="Chaudhuri R.R."/>
            <person name="La Ragione R."/>
            <person name="Hildebrand F."/>
            <person name="Pallen M.J."/>
        </authorList>
    </citation>
    <scope>NUCLEOTIDE SEQUENCE</scope>
    <source>
        <strain evidence="7">ChiGjej1B1-98</strain>
    </source>
</reference>
<keyword evidence="2" id="KW-0645">Protease</keyword>
<dbReference type="GO" id="GO:0006508">
    <property type="term" value="P:proteolysis"/>
    <property type="evidence" value="ECO:0007669"/>
    <property type="project" value="UniProtKB-KW"/>
</dbReference>
<dbReference type="Proteomes" id="UP000824005">
    <property type="component" value="Unassembled WGS sequence"/>
</dbReference>
<accession>A0A9D1YYH8</accession>
<evidence type="ECO:0000256" key="1">
    <source>
        <dbReference type="ARBA" id="ARBA00006247"/>
    </source>
</evidence>
<feature type="non-terminal residue" evidence="7">
    <location>
        <position position="1"/>
    </location>
</feature>
<keyword evidence="4" id="KW-0378">Hydrolase</keyword>
<dbReference type="GO" id="GO:0046872">
    <property type="term" value="F:metal ion binding"/>
    <property type="evidence" value="ECO:0007669"/>
    <property type="project" value="UniProtKB-KW"/>
</dbReference>
<dbReference type="Gene3D" id="3.40.630.10">
    <property type="entry name" value="Zn peptidases"/>
    <property type="match status" value="1"/>
</dbReference>
<evidence type="ECO:0000259" key="6">
    <source>
        <dbReference type="Pfam" id="PF07687"/>
    </source>
</evidence>
<dbReference type="InterPro" id="IPR047177">
    <property type="entry name" value="Pept_M20A"/>
</dbReference>
<dbReference type="AlphaFoldDB" id="A0A9D1YYH8"/>
<dbReference type="EMBL" id="DXDC01000454">
    <property type="protein sequence ID" value="HIY67542.1"/>
    <property type="molecule type" value="Genomic_DNA"/>
</dbReference>
<gene>
    <name evidence="7" type="ORF">H9830_14855</name>
</gene>
<dbReference type="PANTHER" id="PTHR45962:SF1">
    <property type="entry name" value="N-FATTY-ACYL-AMINO ACID SYNTHASE_HYDROLASE PM20D1"/>
    <property type="match status" value="1"/>
</dbReference>
<dbReference type="Pfam" id="PF01546">
    <property type="entry name" value="Peptidase_M20"/>
    <property type="match status" value="1"/>
</dbReference>
<dbReference type="SUPFAM" id="SSF53187">
    <property type="entry name" value="Zn-dependent exopeptidases"/>
    <property type="match status" value="1"/>
</dbReference>
<dbReference type="PROSITE" id="PS00759">
    <property type="entry name" value="ARGE_DAPE_CPG2_2"/>
    <property type="match status" value="1"/>
</dbReference>
<dbReference type="NCBIfam" id="NF005913">
    <property type="entry name" value="PRK07906.1"/>
    <property type="match status" value="1"/>
</dbReference>
<name>A0A9D1YYH8_9MICO</name>
<evidence type="ECO:0000256" key="2">
    <source>
        <dbReference type="ARBA" id="ARBA00022670"/>
    </source>
</evidence>
<evidence type="ECO:0000256" key="4">
    <source>
        <dbReference type="ARBA" id="ARBA00022801"/>
    </source>
</evidence>
<evidence type="ECO:0000313" key="7">
    <source>
        <dbReference type="EMBL" id="HIY67542.1"/>
    </source>
</evidence>
<evidence type="ECO:0000256" key="5">
    <source>
        <dbReference type="ARBA" id="ARBA00022833"/>
    </source>
</evidence>
<dbReference type="Pfam" id="PF07687">
    <property type="entry name" value="M20_dimer"/>
    <property type="match status" value="1"/>
</dbReference>
<comment type="caution">
    <text evidence="7">The sequence shown here is derived from an EMBL/GenBank/DDBJ whole genome shotgun (WGS) entry which is preliminary data.</text>
</comment>
<organism evidence="7 8">
    <name type="scientific">Candidatus Agrococcus pullicola</name>
    <dbReference type="NCBI Taxonomy" id="2838429"/>
    <lineage>
        <taxon>Bacteria</taxon>
        <taxon>Bacillati</taxon>
        <taxon>Actinomycetota</taxon>
        <taxon>Actinomycetes</taxon>
        <taxon>Micrococcales</taxon>
        <taxon>Microbacteriaceae</taxon>
        <taxon>Agrococcus</taxon>
    </lineage>
</organism>
<dbReference type="InterPro" id="IPR011650">
    <property type="entry name" value="Peptidase_M20_dimer"/>
</dbReference>
<dbReference type="FunFam" id="1.10.150.900:FF:000002">
    <property type="entry name" value="M20/M25/M40 family peptidase"/>
    <property type="match status" value="1"/>
</dbReference>
<comment type="similarity">
    <text evidence="1">Belongs to the peptidase M20A family.</text>
</comment>
<dbReference type="SUPFAM" id="SSF55031">
    <property type="entry name" value="Bacterial exopeptidase dimerisation domain"/>
    <property type="match status" value="1"/>
</dbReference>
<reference evidence="7" key="2">
    <citation type="submission" date="2021-04" db="EMBL/GenBank/DDBJ databases">
        <authorList>
            <person name="Gilroy R."/>
        </authorList>
    </citation>
    <scope>NUCLEOTIDE SEQUENCE</scope>
    <source>
        <strain evidence="7">ChiGjej1B1-98</strain>
    </source>
</reference>
<dbReference type="Gene3D" id="3.30.70.360">
    <property type="match status" value="1"/>
</dbReference>
<protein>
    <submittedName>
        <fullName evidence="7">M20/M25/M40 family metallo-hydrolase</fullName>
    </submittedName>
</protein>
<feature type="domain" description="Peptidase M20 dimerisation" evidence="6">
    <location>
        <begin position="128"/>
        <end position="262"/>
    </location>
</feature>